<dbReference type="SUPFAM" id="SSF53335">
    <property type="entry name" value="S-adenosyl-L-methionine-dependent methyltransferases"/>
    <property type="match status" value="1"/>
</dbReference>
<evidence type="ECO:0000256" key="3">
    <source>
        <dbReference type="ARBA" id="ARBA00022691"/>
    </source>
</evidence>
<dbReference type="eggNOG" id="COG2226">
    <property type="taxonomic scope" value="Bacteria"/>
</dbReference>
<feature type="domain" description="O-methyltransferase C-terminal" evidence="4">
    <location>
        <begin position="8"/>
        <end position="124"/>
    </location>
</feature>
<dbReference type="HOGENOM" id="CLU_1784993_0_0_6"/>
<evidence type="ECO:0000313" key="5">
    <source>
        <dbReference type="EMBL" id="ADD75715.1"/>
    </source>
</evidence>
<dbReference type="STRING" id="706191.PANA_0548"/>
<name>D4GIX0_PANAM</name>
<accession>D4GIX0</accession>
<keyword evidence="1" id="KW-0489">Methyltransferase</keyword>
<sequence>MPPRIALTRENIENAGFSHRIACHEVDMLGDLPLPAEADVGWMSQFQDGFSSEQVVTMLDPVADVIKPGAKLFIMEPFWDAQNIEAASFSLNASSLYFTCMANGNSRFYSIETFYHYLDKAGFQSDERHDGPGVGHTLLQCQKKP</sequence>
<evidence type="ECO:0000256" key="1">
    <source>
        <dbReference type="ARBA" id="ARBA00022603"/>
    </source>
</evidence>
<keyword evidence="2" id="KW-0808">Transferase</keyword>
<dbReference type="InterPro" id="IPR016461">
    <property type="entry name" value="COMT-like"/>
</dbReference>
<dbReference type="GO" id="GO:0008171">
    <property type="term" value="F:O-methyltransferase activity"/>
    <property type="evidence" value="ECO:0007669"/>
    <property type="project" value="InterPro"/>
</dbReference>
<evidence type="ECO:0000259" key="4">
    <source>
        <dbReference type="Pfam" id="PF00891"/>
    </source>
</evidence>
<dbReference type="EMBL" id="CP001875">
    <property type="protein sequence ID" value="ADD75715.1"/>
    <property type="molecule type" value="Genomic_DNA"/>
</dbReference>
<keyword evidence="3" id="KW-0949">S-adenosyl-L-methionine</keyword>
<dbReference type="PROSITE" id="PS51683">
    <property type="entry name" value="SAM_OMT_II"/>
    <property type="match status" value="1"/>
</dbReference>
<reference evidence="5 6" key="1">
    <citation type="journal article" date="2010" name="J. Bacteriol.">
        <title>Genome sequence of Pantoea ananatis LMG20103, the causative agent of Eucalyptus blight and dieback.</title>
        <authorList>
            <person name="De Maayer P."/>
            <person name="Chan W.Y."/>
            <person name="Venter S.N."/>
            <person name="Toth I.K."/>
            <person name="Birch P.R."/>
            <person name="Joubert F."/>
            <person name="Coutinho T.A."/>
        </authorList>
    </citation>
    <scope>NUCLEOTIDE SEQUENCE [LARGE SCALE GENOMIC DNA]</scope>
    <source>
        <strain evidence="5 6">LMG 20103</strain>
    </source>
</reference>
<proteinExistence type="predicted"/>
<dbReference type="AlphaFoldDB" id="D4GIX0"/>
<dbReference type="InterPro" id="IPR029063">
    <property type="entry name" value="SAM-dependent_MTases_sf"/>
</dbReference>
<dbReference type="Gene3D" id="3.40.50.150">
    <property type="entry name" value="Vaccinia Virus protein VP39"/>
    <property type="match status" value="1"/>
</dbReference>
<dbReference type="Pfam" id="PF00891">
    <property type="entry name" value="Methyltransf_2"/>
    <property type="match status" value="1"/>
</dbReference>
<organism evidence="5 6">
    <name type="scientific">Pantoea ananatis (strain LMG 20103)</name>
    <dbReference type="NCBI Taxonomy" id="706191"/>
    <lineage>
        <taxon>Bacteria</taxon>
        <taxon>Pseudomonadati</taxon>
        <taxon>Pseudomonadota</taxon>
        <taxon>Gammaproteobacteria</taxon>
        <taxon>Enterobacterales</taxon>
        <taxon>Erwiniaceae</taxon>
        <taxon>Pantoea</taxon>
    </lineage>
</organism>
<dbReference type="Proteomes" id="UP000001702">
    <property type="component" value="Chromosome"/>
</dbReference>
<gene>
    <name evidence="5" type="ordered locus">PANA_0548</name>
</gene>
<protein>
    <recommendedName>
        <fullName evidence="4">O-methyltransferase C-terminal domain-containing protein</fullName>
    </recommendedName>
</protein>
<dbReference type="KEGG" id="pam:PANA_0548"/>
<dbReference type="GO" id="GO:0032259">
    <property type="term" value="P:methylation"/>
    <property type="evidence" value="ECO:0007669"/>
    <property type="project" value="UniProtKB-KW"/>
</dbReference>
<dbReference type="InterPro" id="IPR001077">
    <property type="entry name" value="COMT_C"/>
</dbReference>
<evidence type="ECO:0000313" key="6">
    <source>
        <dbReference type="Proteomes" id="UP000001702"/>
    </source>
</evidence>
<keyword evidence="6" id="KW-1185">Reference proteome</keyword>
<evidence type="ECO:0000256" key="2">
    <source>
        <dbReference type="ARBA" id="ARBA00022679"/>
    </source>
</evidence>